<feature type="domain" description="PAS" evidence="10">
    <location>
        <begin position="359"/>
        <end position="429"/>
    </location>
</feature>
<dbReference type="PROSITE" id="PS50109">
    <property type="entry name" value="HIS_KIN"/>
    <property type="match status" value="1"/>
</dbReference>
<dbReference type="InterPro" id="IPR035965">
    <property type="entry name" value="PAS-like_dom_sf"/>
</dbReference>
<dbReference type="SUPFAM" id="SSF47384">
    <property type="entry name" value="Homodimeric domain of signal transducing histidine kinase"/>
    <property type="match status" value="1"/>
</dbReference>
<dbReference type="InterPro" id="IPR036890">
    <property type="entry name" value="HATPase_C_sf"/>
</dbReference>
<dbReference type="InterPro" id="IPR013656">
    <property type="entry name" value="PAS_4"/>
</dbReference>
<dbReference type="InterPro" id="IPR000700">
    <property type="entry name" value="PAS-assoc_C"/>
</dbReference>
<evidence type="ECO:0000256" key="3">
    <source>
        <dbReference type="ARBA" id="ARBA00022553"/>
    </source>
</evidence>
<comment type="catalytic activity">
    <reaction evidence="1">
        <text>ATP + protein L-histidine = ADP + protein N-phospho-L-histidine.</text>
        <dbReference type="EC" id="2.7.13.3"/>
    </reaction>
</comment>
<dbReference type="InterPro" id="IPR003661">
    <property type="entry name" value="HisK_dim/P_dom"/>
</dbReference>
<dbReference type="InterPro" id="IPR036097">
    <property type="entry name" value="HisK_dim/P_sf"/>
</dbReference>
<dbReference type="Pfam" id="PF08448">
    <property type="entry name" value="PAS_4"/>
    <property type="match status" value="2"/>
</dbReference>
<dbReference type="Gene3D" id="1.10.287.130">
    <property type="match status" value="1"/>
</dbReference>
<dbReference type="PANTHER" id="PTHR43065:SF34">
    <property type="entry name" value="SPORULATION KINASE A"/>
    <property type="match status" value="1"/>
</dbReference>
<dbReference type="RefSeq" id="WP_379748288.1">
    <property type="nucleotide sequence ID" value="NZ_JBHTCP010000013.1"/>
</dbReference>
<evidence type="ECO:0000259" key="9">
    <source>
        <dbReference type="PROSITE" id="PS50109"/>
    </source>
</evidence>
<feature type="domain" description="PAS" evidence="10">
    <location>
        <begin position="231"/>
        <end position="297"/>
    </location>
</feature>
<keyword evidence="13" id="KW-1185">Reference proteome</keyword>
<dbReference type="InterPro" id="IPR000014">
    <property type="entry name" value="PAS"/>
</dbReference>
<dbReference type="Gene3D" id="3.30.565.10">
    <property type="entry name" value="Histidine kinase-like ATPase, C-terminal domain"/>
    <property type="match status" value="1"/>
</dbReference>
<dbReference type="CDD" id="cd00082">
    <property type="entry name" value="HisKA"/>
    <property type="match status" value="1"/>
</dbReference>
<dbReference type="Pfam" id="PF13188">
    <property type="entry name" value="PAS_8"/>
    <property type="match status" value="1"/>
</dbReference>
<dbReference type="SUPFAM" id="SSF55874">
    <property type="entry name" value="ATPase domain of HSP90 chaperone/DNA topoisomerase II/histidine kinase"/>
    <property type="match status" value="1"/>
</dbReference>
<feature type="domain" description="PAS" evidence="10">
    <location>
        <begin position="107"/>
        <end position="163"/>
    </location>
</feature>
<feature type="domain" description="PAS" evidence="10">
    <location>
        <begin position="8"/>
        <end position="64"/>
    </location>
</feature>
<comment type="caution">
    <text evidence="12">The sequence shown here is derived from an EMBL/GenBank/DDBJ whole genome shotgun (WGS) entry which is preliminary data.</text>
</comment>
<feature type="domain" description="PAC" evidence="11">
    <location>
        <begin position="304"/>
        <end position="358"/>
    </location>
</feature>
<evidence type="ECO:0000256" key="2">
    <source>
        <dbReference type="ARBA" id="ARBA00012438"/>
    </source>
</evidence>
<protein>
    <recommendedName>
        <fullName evidence="2">histidine kinase</fullName>
        <ecNumber evidence="2">2.7.13.3</ecNumber>
    </recommendedName>
</protein>
<keyword evidence="7" id="KW-0067">ATP-binding</keyword>
<dbReference type="SMART" id="SM00091">
    <property type="entry name" value="PAS"/>
    <property type="match status" value="4"/>
</dbReference>
<dbReference type="PANTHER" id="PTHR43065">
    <property type="entry name" value="SENSOR HISTIDINE KINASE"/>
    <property type="match status" value="1"/>
</dbReference>
<dbReference type="InterPro" id="IPR001610">
    <property type="entry name" value="PAC"/>
</dbReference>
<dbReference type="InterPro" id="IPR005467">
    <property type="entry name" value="His_kinase_dom"/>
</dbReference>
<dbReference type="CDD" id="cd00130">
    <property type="entry name" value="PAS"/>
    <property type="match status" value="2"/>
</dbReference>
<feature type="domain" description="PAC" evidence="11">
    <location>
        <begin position="431"/>
        <end position="482"/>
    </location>
</feature>
<keyword evidence="6" id="KW-0418">Kinase</keyword>
<dbReference type="PRINTS" id="PR00344">
    <property type="entry name" value="BCTRLSENSOR"/>
</dbReference>
<dbReference type="SMART" id="SM00388">
    <property type="entry name" value="HisKA"/>
    <property type="match status" value="1"/>
</dbReference>
<sequence>MDQSNIMSAPFIQQFIQSLSDAVILLGGDQKILNVNEAAELLIGSQSSQLEGQAVNLFIKNYHPGAEEVYVCNKDGEFLSTCSEGELPFGGATVRYLILKPVRMQKQDDLLKALMNIVPDFIGIKDDEGRFVFANAFVGEMFGVPDFDFTGKHDRELAEMITPFRDVFNYCVETDEYVWQKGRIMRVEERIPSLTGGERVFDVYKIPVFQEDGSRKNLLVFGREVTEKIESEARYRLLAENVHDIISTHTPDGAFKYISPSCEENLGLKPEDLIGKTGFGIMHPDDIEKMMQALDDINAGVRALTVQFRLLNREDDGYVWLEASFKSVIDPITGEVTEITGVTRNISERKNTEKLLVESKQRYKSLFDHNPSIVCSMNRQGQFTRVNRKTREISGYSMNELLQMTIEGLLSEGEADRLKEDFREVLQGNPRTFETFITCKSGDVRNLRVTGIPIVVEQEIIGVYGVARDVTELKKTEEMLRKSDKLSIVGQLAASIAHEIRNPLTSLKGFIQLFLENRDVDAGRYYLIMHDELSRIEHIMSELLLLAKPQVKSYKSTEVKSLVSFVSTLLERHALVQNIHIITDVEDDLPFVLGEENELKQVLINLIKNGIEAMSDGGVVLVKAFKEDDQVKVQVIDQGCGIPKDRIDRLGEPFFTTKEKGTGLGMMVSYKIMKEHNGDISIESTLGKGTIITLSFPVHTN</sequence>
<feature type="domain" description="Histidine kinase" evidence="9">
    <location>
        <begin position="495"/>
        <end position="700"/>
    </location>
</feature>
<dbReference type="PROSITE" id="PS50112">
    <property type="entry name" value="PAS"/>
    <property type="match status" value="4"/>
</dbReference>
<dbReference type="NCBIfam" id="TIGR00229">
    <property type="entry name" value="sensory_box"/>
    <property type="match status" value="3"/>
</dbReference>
<gene>
    <name evidence="12" type="ORF">ACFQPF_07840</name>
</gene>
<evidence type="ECO:0000256" key="6">
    <source>
        <dbReference type="ARBA" id="ARBA00022777"/>
    </source>
</evidence>
<dbReference type="InterPro" id="IPR004358">
    <property type="entry name" value="Sig_transdc_His_kin-like_C"/>
</dbReference>
<dbReference type="InterPro" id="IPR013655">
    <property type="entry name" value="PAS_fold_3"/>
</dbReference>
<proteinExistence type="predicted"/>
<keyword evidence="4" id="KW-0808">Transferase</keyword>
<reference evidence="13" key="1">
    <citation type="journal article" date="2019" name="Int. J. Syst. Evol. Microbiol.">
        <title>The Global Catalogue of Microorganisms (GCM) 10K type strain sequencing project: providing services to taxonomists for standard genome sequencing and annotation.</title>
        <authorList>
            <consortium name="The Broad Institute Genomics Platform"/>
            <consortium name="The Broad Institute Genome Sequencing Center for Infectious Disease"/>
            <person name="Wu L."/>
            <person name="Ma J."/>
        </authorList>
    </citation>
    <scope>NUCLEOTIDE SEQUENCE [LARGE SCALE GENOMIC DNA]</scope>
    <source>
        <strain evidence="13">NBRC 106396</strain>
    </source>
</reference>
<evidence type="ECO:0000259" key="10">
    <source>
        <dbReference type="PROSITE" id="PS50112"/>
    </source>
</evidence>
<dbReference type="Gene3D" id="3.30.450.20">
    <property type="entry name" value="PAS domain"/>
    <property type="match status" value="4"/>
</dbReference>
<name>A0ABW2NM88_9BACL</name>
<dbReference type="Pfam" id="PF08447">
    <property type="entry name" value="PAS_3"/>
    <property type="match status" value="1"/>
</dbReference>
<dbReference type="Pfam" id="PF00512">
    <property type="entry name" value="HisKA"/>
    <property type="match status" value="1"/>
</dbReference>
<dbReference type="SMART" id="SM00086">
    <property type="entry name" value="PAC"/>
    <property type="match status" value="2"/>
</dbReference>
<accession>A0ABW2NM88</accession>
<evidence type="ECO:0000313" key="13">
    <source>
        <dbReference type="Proteomes" id="UP001596549"/>
    </source>
</evidence>
<evidence type="ECO:0000256" key="1">
    <source>
        <dbReference type="ARBA" id="ARBA00000085"/>
    </source>
</evidence>
<dbReference type="Proteomes" id="UP001596549">
    <property type="component" value="Unassembled WGS sequence"/>
</dbReference>
<keyword evidence="3" id="KW-0597">Phosphoprotein</keyword>
<evidence type="ECO:0000256" key="7">
    <source>
        <dbReference type="ARBA" id="ARBA00022840"/>
    </source>
</evidence>
<dbReference type="EC" id="2.7.13.3" evidence="2"/>
<dbReference type="PROSITE" id="PS50113">
    <property type="entry name" value="PAC"/>
    <property type="match status" value="2"/>
</dbReference>
<dbReference type="EMBL" id="JBHTCP010000013">
    <property type="protein sequence ID" value="MFC7371584.1"/>
    <property type="molecule type" value="Genomic_DNA"/>
</dbReference>
<evidence type="ECO:0000256" key="4">
    <source>
        <dbReference type="ARBA" id="ARBA00022679"/>
    </source>
</evidence>
<dbReference type="InterPro" id="IPR003594">
    <property type="entry name" value="HATPase_dom"/>
</dbReference>
<evidence type="ECO:0000256" key="5">
    <source>
        <dbReference type="ARBA" id="ARBA00022741"/>
    </source>
</evidence>
<keyword evidence="5" id="KW-0547">Nucleotide-binding</keyword>
<keyword evidence="8" id="KW-0902">Two-component regulatory system</keyword>
<evidence type="ECO:0000256" key="8">
    <source>
        <dbReference type="ARBA" id="ARBA00023012"/>
    </source>
</evidence>
<evidence type="ECO:0000313" key="12">
    <source>
        <dbReference type="EMBL" id="MFC7371584.1"/>
    </source>
</evidence>
<evidence type="ECO:0000259" key="11">
    <source>
        <dbReference type="PROSITE" id="PS50113"/>
    </source>
</evidence>
<organism evidence="12 13">
    <name type="scientific">Fictibacillus iocasae</name>
    <dbReference type="NCBI Taxonomy" id="2715437"/>
    <lineage>
        <taxon>Bacteria</taxon>
        <taxon>Bacillati</taxon>
        <taxon>Bacillota</taxon>
        <taxon>Bacilli</taxon>
        <taxon>Bacillales</taxon>
        <taxon>Fictibacillaceae</taxon>
        <taxon>Fictibacillus</taxon>
    </lineage>
</organism>
<dbReference type="SUPFAM" id="SSF55785">
    <property type="entry name" value="PYP-like sensor domain (PAS domain)"/>
    <property type="match status" value="4"/>
</dbReference>
<dbReference type="Pfam" id="PF02518">
    <property type="entry name" value="HATPase_c"/>
    <property type="match status" value="1"/>
</dbReference>
<dbReference type="SMART" id="SM00387">
    <property type="entry name" value="HATPase_c"/>
    <property type="match status" value="1"/>
</dbReference>